<dbReference type="PANTHER" id="PTHR21363">
    <property type="entry name" value="PREPHENATE DEHYDROGENASE"/>
    <property type="match status" value="1"/>
</dbReference>
<dbReference type="Gene3D" id="3.40.50.720">
    <property type="entry name" value="NAD(P)-binding Rossmann-like Domain"/>
    <property type="match status" value="1"/>
</dbReference>
<dbReference type="PROSITE" id="PS51176">
    <property type="entry name" value="PDH_ADH"/>
    <property type="match status" value="1"/>
</dbReference>
<dbReference type="GO" id="GO:0004665">
    <property type="term" value="F:prephenate dehydrogenase (NADP+) activity"/>
    <property type="evidence" value="ECO:0007669"/>
    <property type="project" value="InterPro"/>
</dbReference>
<organism evidence="3 4">
    <name type="scientific">Halarchaeum grantii</name>
    <dbReference type="NCBI Taxonomy" id="1193105"/>
    <lineage>
        <taxon>Archaea</taxon>
        <taxon>Methanobacteriati</taxon>
        <taxon>Methanobacteriota</taxon>
        <taxon>Stenosarchaea group</taxon>
        <taxon>Halobacteria</taxon>
        <taxon>Halobacteriales</taxon>
        <taxon>Halobacteriaceae</taxon>
    </lineage>
</organism>
<reference evidence="3 4" key="1">
    <citation type="journal article" date="2019" name="Int. J. Syst. Evol. Microbiol.">
        <title>The Global Catalogue of Microorganisms (GCM) 10K type strain sequencing project: providing services to taxonomists for standard genome sequencing and annotation.</title>
        <authorList>
            <consortium name="The Broad Institute Genomics Platform"/>
            <consortium name="The Broad Institute Genome Sequencing Center for Infectious Disease"/>
            <person name="Wu L."/>
            <person name="Ma J."/>
        </authorList>
    </citation>
    <scope>NUCLEOTIDE SEQUENCE [LARGE SCALE GENOMIC DNA]</scope>
    <source>
        <strain evidence="3 4">JCM 19585</strain>
    </source>
</reference>
<comment type="caution">
    <text evidence="3">The sequence shown here is derived from an EMBL/GenBank/DDBJ whole genome shotgun (WGS) entry which is preliminary data.</text>
</comment>
<dbReference type="GO" id="GO:0006571">
    <property type="term" value="P:tyrosine biosynthetic process"/>
    <property type="evidence" value="ECO:0007669"/>
    <property type="project" value="InterPro"/>
</dbReference>
<gene>
    <name evidence="3" type="ORF">GCM10009037_03740</name>
</gene>
<dbReference type="Pfam" id="PF20463">
    <property type="entry name" value="PDH_C"/>
    <property type="match status" value="1"/>
</dbReference>
<dbReference type="SUPFAM" id="SSF48179">
    <property type="entry name" value="6-phosphogluconate dehydrogenase C-terminal domain-like"/>
    <property type="match status" value="1"/>
</dbReference>
<dbReference type="InterPro" id="IPR008927">
    <property type="entry name" value="6-PGluconate_DH-like_C_sf"/>
</dbReference>
<dbReference type="Gene3D" id="1.10.3660.10">
    <property type="entry name" value="6-phosphogluconate dehydrogenase C-terminal like domain"/>
    <property type="match status" value="1"/>
</dbReference>
<keyword evidence="4" id="KW-1185">Reference proteome</keyword>
<dbReference type="Pfam" id="PF03807">
    <property type="entry name" value="F420_oxidored"/>
    <property type="match status" value="1"/>
</dbReference>
<feature type="domain" description="Prephenate/arogenate dehydrogenase" evidence="2">
    <location>
        <begin position="1"/>
        <end position="247"/>
    </location>
</feature>
<accession>A0A830ERY8</accession>
<dbReference type="GO" id="GO:0008977">
    <property type="term" value="F:prephenate dehydrogenase (NAD+) activity"/>
    <property type="evidence" value="ECO:0007669"/>
    <property type="project" value="InterPro"/>
</dbReference>
<evidence type="ECO:0000259" key="2">
    <source>
        <dbReference type="PROSITE" id="PS51176"/>
    </source>
</evidence>
<dbReference type="GO" id="GO:0070403">
    <property type="term" value="F:NAD+ binding"/>
    <property type="evidence" value="ECO:0007669"/>
    <property type="project" value="TreeGrafter"/>
</dbReference>
<dbReference type="InterPro" id="IPR028939">
    <property type="entry name" value="P5C_Rdtase_cat_N"/>
</dbReference>
<sequence>MEVLVVGAGEMGRWFAAAVASDVAFADADPARAEAAADALDRRARAVPLDSSESFGVVCVAVPMRVATEAVAEHAGKAEQAVVDVTGSMRAPLDAMARVAPARERVSFHPLFAADAAPGTVAVSTAAGGPATDGVRRDLEAAGNDLVDVAPEEHDDAMRTVQGRTHAAVLAFALAADAAETEVPDALATPVYDQLAALAARVLDGTPRVYADIQATFDGARDIAAAAERLAETDPEDYDDLFEDVRG</sequence>
<keyword evidence="1" id="KW-0560">Oxidoreductase</keyword>
<dbReference type="EMBL" id="BMPF01000001">
    <property type="protein sequence ID" value="GGL23435.1"/>
    <property type="molecule type" value="Genomic_DNA"/>
</dbReference>
<dbReference type="InterPro" id="IPR050812">
    <property type="entry name" value="Preph/Arog_dehydrog"/>
</dbReference>
<evidence type="ECO:0000256" key="1">
    <source>
        <dbReference type="ARBA" id="ARBA00023002"/>
    </source>
</evidence>
<dbReference type="RefSeq" id="WP_188877680.1">
    <property type="nucleotide sequence ID" value="NZ_BMPF01000001.1"/>
</dbReference>
<evidence type="ECO:0000313" key="3">
    <source>
        <dbReference type="EMBL" id="GGL23435.1"/>
    </source>
</evidence>
<dbReference type="Proteomes" id="UP000628840">
    <property type="component" value="Unassembled WGS sequence"/>
</dbReference>
<proteinExistence type="predicted"/>
<name>A0A830ERY8_9EURY</name>
<dbReference type="InterPro" id="IPR046825">
    <property type="entry name" value="PDH_C"/>
</dbReference>
<dbReference type="SUPFAM" id="SSF51735">
    <property type="entry name" value="NAD(P)-binding Rossmann-fold domains"/>
    <property type="match status" value="1"/>
</dbReference>
<evidence type="ECO:0000313" key="4">
    <source>
        <dbReference type="Proteomes" id="UP000628840"/>
    </source>
</evidence>
<dbReference type="AlphaFoldDB" id="A0A830ERY8"/>
<dbReference type="InterPro" id="IPR003099">
    <property type="entry name" value="Prephen_DH"/>
</dbReference>
<dbReference type="OrthoDB" id="24743at2157"/>
<dbReference type="PANTHER" id="PTHR21363:SF0">
    <property type="entry name" value="PREPHENATE DEHYDROGENASE [NADP(+)]"/>
    <property type="match status" value="1"/>
</dbReference>
<protein>
    <submittedName>
        <fullName evidence="3">Prephenate dehydrogenase</fullName>
    </submittedName>
</protein>
<dbReference type="InterPro" id="IPR036291">
    <property type="entry name" value="NAD(P)-bd_dom_sf"/>
</dbReference>